<evidence type="ECO:0000313" key="2">
    <source>
        <dbReference type="EMBL" id="SDA00468.1"/>
    </source>
</evidence>
<reference evidence="3" key="1">
    <citation type="submission" date="2016-10" db="EMBL/GenBank/DDBJ databases">
        <authorList>
            <person name="Jeantristanb JTB J.-T."/>
            <person name="Ricardo R."/>
        </authorList>
    </citation>
    <scope>NUCLEOTIDE SEQUENCE [LARGE SCALE GENOMIC DNA]</scope>
</reference>
<accession>A0A2X0L7F1</accession>
<name>A0A2X0L7F1_9BASI</name>
<dbReference type="EMBL" id="FMWP01000107">
    <property type="protein sequence ID" value="SDA00468.1"/>
    <property type="molecule type" value="Genomic_DNA"/>
</dbReference>
<keyword evidence="3" id="KW-1185">Reference proteome</keyword>
<gene>
    <name evidence="2" type="ORF">BZ3500_MVSOF-1268-A1-R1_CHR9G10656</name>
</gene>
<dbReference type="Proteomes" id="UP000249723">
    <property type="component" value="Unassembled WGS sequence"/>
</dbReference>
<dbReference type="AlphaFoldDB" id="A0A2X0L7F1"/>
<feature type="region of interest" description="Disordered" evidence="1">
    <location>
        <begin position="1"/>
        <end position="23"/>
    </location>
</feature>
<organism evidence="2 3">
    <name type="scientific">Microbotryum saponariae</name>
    <dbReference type="NCBI Taxonomy" id="289078"/>
    <lineage>
        <taxon>Eukaryota</taxon>
        <taxon>Fungi</taxon>
        <taxon>Dikarya</taxon>
        <taxon>Basidiomycota</taxon>
        <taxon>Pucciniomycotina</taxon>
        <taxon>Microbotryomycetes</taxon>
        <taxon>Microbotryales</taxon>
        <taxon>Microbotryaceae</taxon>
        <taxon>Microbotryum</taxon>
    </lineage>
</organism>
<evidence type="ECO:0000256" key="1">
    <source>
        <dbReference type="SAM" id="MobiDB-lite"/>
    </source>
</evidence>
<evidence type="ECO:0000313" key="3">
    <source>
        <dbReference type="Proteomes" id="UP000249723"/>
    </source>
</evidence>
<sequence>MNRAVREKGPSVQKEFDSCSDTKSDSFNASIAHFELPFASTIVLPSPPGPATNKVDSYQEIPNTRYKHQTARVAGLVLPRRLRTRSRKKKDGHESCSADHMTTSYDLGLISIGIGIDRHPSLHFFHGHPRYLDIPSIFNLGLIPPFRMCSDGYERNTTVLKKGGSRLVGSSDWPRRIRDLS</sequence>
<protein>
    <submittedName>
        <fullName evidence="2">BZ3500_MvSof-1268-A1-R1_Chr9g10656 protein</fullName>
    </submittedName>
</protein>
<proteinExistence type="predicted"/>